<dbReference type="PANTHER" id="PTHR30193">
    <property type="entry name" value="ABC TRANSPORTER PERMEASE PROTEIN"/>
    <property type="match status" value="1"/>
</dbReference>
<comment type="subcellular location">
    <subcellularLocation>
        <location evidence="1 7">Cell membrane</location>
        <topology evidence="1 7">Multi-pass membrane protein</topology>
    </subcellularLocation>
</comment>
<proteinExistence type="inferred from homology"/>
<reference evidence="9" key="1">
    <citation type="journal article" date="2021" name="Microorganisms">
        <title>Acidisoma silvae sp. nov. and Acidisomacellulosilytica sp. nov., Two Acidophilic Bacteria Isolated from Decaying Wood, Hydrolyzing Cellulose and Producing Poly-3-hydroxybutyrate.</title>
        <authorList>
            <person name="Mieszkin S."/>
            <person name="Pouder E."/>
            <person name="Uroz S."/>
            <person name="Simon-Colin C."/>
            <person name="Alain K."/>
        </authorList>
    </citation>
    <scope>NUCLEOTIDE SEQUENCE</scope>
    <source>
        <strain evidence="9">HW T2.11</strain>
    </source>
</reference>
<comment type="caution">
    <text evidence="9">The sequence shown here is derived from an EMBL/GenBank/DDBJ whole genome shotgun (WGS) entry which is preliminary data.</text>
</comment>
<dbReference type="RefSeq" id="WP_227324111.1">
    <property type="nucleotide sequence ID" value="NZ_JAESVB010000038.1"/>
</dbReference>
<evidence type="ECO:0000313" key="9">
    <source>
        <dbReference type="EMBL" id="MCB8878468.1"/>
    </source>
</evidence>
<dbReference type="InterPro" id="IPR035906">
    <property type="entry name" value="MetI-like_sf"/>
</dbReference>
<evidence type="ECO:0000256" key="4">
    <source>
        <dbReference type="ARBA" id="ARBA00022692"/>
    </source>
</evidence>
<gene>
    <name evidence="9" type="ORF">ASILVAE211_25050</name>
</gene>
<organism evidence="9 10">
    <name type="scientific">Acidisoma silvae</name>
    <dbReference type="NCBI Taxonomy" id="2802396"/>
    <lineage>
        <taxon>Bacteria</taxon>
        <taxon>Pseudomonadati</taxon>
        <taxon>Pseudomonadota</taxon>
        <taxon>Alphaproteobacteria</taxon>
        <taxon>Acetobacterales</taxon>
        <taxon>Acidocellaceae</taxon>
        <taxon>Acidisoma</taxon>
    </lineage>
</organism>
<feature type="transmembrane region" description="Helical" evidence="7">
    <location>
        <begin position="162"/>
        <end position="183"/>
    </location>
</feature>
<feature type="domain" description="ABC transmembrane type-1" evidence="8">
    <location>
        <begin position="74"/>
        <end position="289"/>
    </location>
</feature>
<feature type="transmembrane region" description="Helical" evidence="7">
    <location>
        <begin position="107"/>
        <end position="130"/>
    </location>
</feature>
<name>A0A963YYB7_9PROT</name>
<dbReference type="InterPro" id="IPR051393">
    <property type="entry name" value="ABC_transporter_permease"/>
</dbReference>
<feature type="transmembrane region" description="Helical" evidence="7">
    <location>
        <begin position="268"/>
        <end position="290"/>
    </location>
</feature>
<dbReference type="Gene3D" id="1.10.3720.10">
    <property type="entry name" value="MetI-like"/>
    <property type="match status" value="1"/>
</dbReference>
<dbReference type="PANTHER" id="PTHR30193:SF37">
    <property type="entry name" value="INNER MEMBRANE ABC TRANSPORTER PERMEASE PROTEIN YCJO"/>
    <property type="match status" value="1"/>
</dbReference>
<dbReference type="InterPro" id="IPR000515">
    <property type="entry name" value="MetI-like"/>
</dbReference>
<keyword evidence="3" id="KW-1003">Cell membrane</keyword>
<keyword evidence="5 7" id="KW-1133">Transmembrane helix</keyword>
<dbReference type="CDD" id="cd06261">
    <property type="entry name" value="TM_PBP2"/>
    <property type="match status" value="1"/>
</dbReference>
<evidence type="ECO:0000313" key="10">
    <source>
        <dbReference type="Proteomes" id="UP000708298"/>
    </source>
</evidence>
<evidence type="ECO:0000259" key="8">
    <source>
        <dbReference type="PROSITE" id="PS50928"/>
    </source>
</evidence>
<dbReference type="AlphaFoldDB" id="A0A963YYB7"/>
<keyword evidence="4 7" id="KW-0812">Transmembrane</keyword>
<accession>A0A963YYB7</accession>
<dbReference type="Pfam" id="PF00528">
    <property type="entry name" value="BPD_transp_1"/>
    <property type="match status" value="1"/>
</dbReference>
<evidence type="ECO:0000256" key="6">
    <source>
        <dbReference type="ARBA" id="ARBA00023136"/>
    </source>
</evidence>
<keyword evidence="6 7" id="KW-0472">Membrane</keyword>
<comment type="similarity">
    <text evidence="7">Belongs to the binding-protein-dependent transport system permease family.</text>
</comment>
<evidence type="ECO:0000256" key="1">
    <source>
        <dbReference type="ARBA" id="ARBA00004651"/>
    </source>
</evidence>
<keyword evidence="2 7" id="KW-0813">Transport</keyword>
<evidence type="ECO:0000256" key="3">
    <source>
        <dbReference type="ARBA" id="ARBA00022475"/>
    </source>
</evidence>
<dbReference type="SUPFAM" id="SSF161098">
    <property type="entry name" value="MetI-like"/>
    <property type="match status" value="1"/>
</dbReference>
<sequence>MKSATASRTRQMRRFAFWMASPAFVVLALLALPPTFGALWLAFQNRSLERAHSHWVGFANFYRLWRDYRFWNALEITGIWELITVLGAMVVALILGILLFEKVRGRTLNFVCLGLLLPILLPRIAAGLIWRFMLSPLMGVINYPFHLLGLQPIAFLDSPSTALYAIAMVDVWQWGLFFAVILVKAMQTLPKSPMEAAHLDGARVWQLHLFVNLPALRGTLITMLFVKAVESLRSFDLIYTMTTGGPGVATETLDLYAYQAGIGISGRISYAAAMSVLLMLTTTIIFSLTWKKTRKWR</sequence>
<dbReference type="Proteomes" id="UP000708298">
    <property type="component" value="Unassembled WGS sequence"/>
</dbReference>
<evidence type="ECO:0000256" key="7">
    <source>
        <dbReference type="RuleBase" id="RU363032"/>
    </source>
</evidence>
<dbReference type="PROSITE" id="PS50928">
    <property type="entry name" value="ABC_TM1"/>
    <property type="match status" value="1"/>
</dbReference>
<reference evidence="9" key="2">
    <citation type="submission" date="2021-01" db="EMBL/GenBank/DDBJ databases">
        <authorList>
            <person name="Mieszkin S."/>
            <person name="Pouder E."/>
            <person name="Alain K."/>
        </authorList>
    </citation>
    <scope>NUCLEOTIDE SEQUENCE</scope>
    <source>
        <strain evidence="9">HW T2.11</strain>
    </source>
</reference>
<dbReference type="EMBL" id="JAESVB010000038">
    <property type="protein sequence ID" value="MCB8878468.1"/>
    <property type="molecule type" value="Genomic_DNA"/>
</dbReference>
<feature type="transmembrane region" description="Helical" evidence="7">
    <location>
        <begin position="79"/>
        <end position="100"/>
    </location>
</feature>
<dbReference type="GO" id="GO:0005886">
    <property type="term" value="C:plasma membrane"/>
    <property type="evidence" value="ECO:0007669"/>
    <property type="project" value="UniProtKB-SubCell"/>
</dbReference>
<evidence type="ECO:0000256" key="2">
    <source>
        <dbReference type="ARBA" id="ARBA00022448"/>
    </source>
</evidence>
<feature type="transmembrane region" description="Helical" evidence="7">
    <location>
        <begin position="204"/>
        <end position="226"/>
    </location>
</feature>
<keyword evidence="10" id="KW-1185">Reference proteome</keyword>
<dbReference type="GO" id="GO:0055085">
    <property type="term" value="P:transmembrane transport"/>
    <property type="evidence" value="ECO:0007669"/>
    <property type="project" value="InterPro"/>
</dbReference>
<protein>
    <submittedName>
        <fullName evidence="9">Sugar ABC transporter permease</fullName>
    </submittedName>
</protein>
<evidence type="ECO:0000256" key="5">
    <source>
        <dbReference type="ARBA" id="ARBA00022989"/>
    </source>
</evidence>